<name>A0A1L9RR12_ASPWE</name>
<reference evidence="2" key="1">
    <citation type="journal article" date="2017" name="Genome Biol.">
        <title>Comparative genomics reveals high biological diversity and specific adaptations in the industrially and medically important fungal genus Aspergillus.</title>
        <authorList>
            <person name="de Vries R.P."/>
            <person name="Riley R."/>
            <person name="Wiebenga A."/>
            <person name="Aguilar-Osorio G."/>
            <person name="Amillis S."/>
            <person name="Uchima C.A."/>
            <person name="Anderluh G."/>
            <person name="Asadollahi M."/>
            <person name="Askin M."/>
            <person name="Barry K."/>
            <person name="Battaglia E."/>
            <person name="Bayram O."/>
            <person name="Benocci T."/>
            <person name="Braus-Stromeyer S.A."/>
            <person name="Caldana C."/>
            <person name="Canovas D."/>
            <person name="Cerqueira G.C."/>
            <person name="Chen F."/>
            <person name="Chen W."/>
            <person name="Choi C."/>
            <person name="Clum A."/>
            <person name="Dos Santos R.A."/>
            <person name="Damasio A.R."/>
            <person name="Diallinas G."/>
            <person name="Emri T."/>
            <person name="Fekete E."/>
            <person name="Flipphi M."/>
            <person name="Freyberg S."/>
            <person name="Gallo A."/>
            <person name="Gournas C."/>
            <person name="Habgood R."/>
            <person name="Hainaut M."/>
            <person name="Harispe M.L."/>
            <person name="Henrissat B."/>
            <person name="Hilden K.S."/>
            <person name="Hope R."/>
            <person name="Hossain A."/>
            <person name="Karabika E."/>
            <person name="Karaffa L."/>
            <person name="Karanyi Z."/>
            <person name="Krasevec N."/>
            <person name="Kuo A."/>
            <person name="Kusch H."/>
            <person name="LaButti K."/>
            <person name="Lagendijk E.L."/>
            <person name="Lapidus A."/>
            <person name="Levasseur A."/>
            <person name="Lindquist E."/>
            <person name="Lipzen A."/>
            <person name="Logrieco A.F."/>
            <person name="MacCabe A."/>
            <person name="Maekelae M.R."/>
            <person name="Malavazi I."/>
            <person name="Melin P."/>
            <person name="Meyer V."/>
            <person name="Mielnichuk N."/>
            <person name="Miskei M."/>
            <person name="Molnar A.P."/>
            <person name="Mule G."/>
            <person name="Ngan C.Y."/>
            <person name="Orejas M."/>
            <person name="Orosz E."/>
            <person name="Ouedraogo J.P."/>
            <person name="Overkamp K.M."/>
            <person name="Park H.-S."/>
            <person name="Perrone G."/>
            <person name="Piumi F."/>
            <person name="Punt P.J."/>
            <person name="Ram A.F."/>
            <person name="Ramon A."/>
            <person name="Rauscher S."/>
            <person name="Record E."/>
            <person name="Riano-Pachon D.M."/>
            <person name="Robert V."/>
            <person name="Roehrig J."/>
            <person name="Ruller R."/>
            <person name="Salamov A."/>
            <person name="Salih N.S."/>
            <person name="Samson R.A."/>
            <person name="Sandor E."/>
            <person name="Sanguinetti M."/>
            <person name="Schuetze T."/>
            <person name="Sepcic K."/>
            <person name="Shelest E."/>
            <person name="Sherlock G."/>
            <person name="Sophianopoulou V."/>
            <person name="Squina F.M."/>
            <person name="Sun H."/>
            <person name="Susca A."/>
            <person name="Todd R.B."/>
            <person name="Tsang A."/>
            <person name="Unkles S.E."/>
            <person name="van de Wiele N."/>
            <person name="van Rossen-Uffink D."/>
            <person name="Oliveira J.V."/>
            <person name="Vesth T.C."/>
            <person name="Visser J."/>
            <person name="Yu J.-H."/>
            <person name="Zhou M."/>
            <person name="Andersen M.R."/>
            <person name="Archer D.B."/>
            <person name="Baker S.E."/>
            <person name="Benoit I."/>
            <person name="Brakhage A.A."/>
            <person name="Braus G.H."/>
            <person name="Fischer R."/>
            <person name="Frisvad J.C."/>
            <person name="Goldman G.H."/>
            <person name="Houbraken J."/>
            <person name="Oakley B."/>
            <person name="Pocsi I."/>
            <person name="Scazzocchio C."/>
            <person name="Seiboth B."/>
            <person name="vanKuyk P.A."/>
            <person name="Wortman J."/>
            <person name="Dyer P.S."/>
            <person name="Grigoriev I.V."/>
        </authorList>
    </citation>
    <scope>NUCLEOTIDE SEQUENCE [LARGE SCALE GENOMIC DNA]</scope>
    <source>
        <strain evidence="2">DTO 134E9</strain>
    </source>
</reference>
<protein>
    <submittedName>
        <fullName evidence="1">Uncharacterized protein</fullName>
    </submittedName>
</protein>
<dbReference type="GeneID" id="63748742"/>
<organism evidence="1 2">
    <name type="scientific">Aspergillus wentii DTO 134E9</name>
    <dbReference type="NCBI Taxonomy" id="1073089"/>
    <lineage>
        <taxon>Eukaryota</taxon>
        <taxon>Fungi</taxon>
        <taxon>Dikarya</taxon>
        <taxon>Ascomycota</taxon>
        <taxon>Pezizomycotina</taxon>
        <taxon>Eurotiomycetes</taxon>
        <taxon>Eurotiomycetidae</taxon>
        <taxon>Eurotiales</taxon>
        <taxon>Aspergillaceae</taxon>
        <taxon>Aspergillus</taxon>
        <taxon>Aspergillus subgen. Cremei</taxon>
    </lineage>
</organism>
<evidence type="ECO:0000313" key="2">
    <source>
        <dbReference type="Proteomes" id="UP000184383"/>
    </source>
</evidence>
<keyword evidence="2" id="KW-1185">Reference proteome</keyword>
<proteinExistence type="predicted"/>
<gene>
    <name evidence="1" type="ORF">ASPWEDRAFT_26769</name>
</gene>
<evidence type="ECO:0000313" key="1">
    <source>
        <dbReference type="EMBL" id="OJJ37375.1"/>
    </source>
</evidence>
<accession>A0A1L9RR12</accession>
<dbReference type="OrthoDB" id="5296964at2759"/>
<dbReference type="VEuPathDB" id="FungiDB:ASPWEDRAFT_26769"/>
<dbReference type="Proteomes" id="UP000184383">
    <property type="component" value="Unassembled WGS sequence"/>
</dbReference>
<dbReference type="EMBL" id="KV878211">
    <property type="protein sequence ID" value="OJJ37375.1"/>
    <property type="molecule type" value="Genomic_DNA"/>
</dbReference>
<dbReference type="STRING" id="1073089.A0A1L9RR12"/>
<dbReference type="RefSeq" id="XP_040691051.1">
    <property type="nucleotide sequence ID" value="XM_040832894.1"/>
</dbReference>
<dbReference type="AlphaFoldDB" id="A0A1L9RR12"/>
<sequence length="130" mass="14424">MSTLDLYIGFGYRRGNEPLNWMLILASPHSERCTWYYISGPIQQRQYTLQVQNNRKLSSLAISDKEKVGCITAGDAGKVMAAARDVPVQMSQVWVTEVLGKLENKGLVSPGTWAYAEGQIEYSCCGNGFP</sequence>